<protein>
    <submittedName>
        <fullName evidence="1">Uncharacterized protein</fullName>
    </submittedName>
</protein>
<gene>
    <name evidence="1" type="ORF">DFP72DRAFT_828393</name>
</gene>
<evidence type="ECO:0000313" key="1">
    <source>
        <dbReference type="EMBL" id="KAF6743251.1"/>
    </source>
</evidence>
<organism evidence="1 2">
    <name type="scientific">Ephemerocybe angulata</name>
    <dbReference type="NCBI Taxonomy" id="980116"/>
    <lineage>
        <taxon>Eukaryota</taxon>
        <taxon>Fungi</taxon>
        <taxon>Dikarya</taxon>
        <taxon>Basidiomycota</taxon>
        <taxon>Agaricomycotina</taxon>
        <taxon>Agaricomycetes</taxon>
        <taxon>Agaricomycetidae</taxon>
        <taxon>Agaricales</taxon>
        <taxon>Agaricineae</taxon>
        <taxon>Psathyrellaceae</taxon>
        <taxon>Ephemerocybe</taxon>
    </lineage>
</organism>
<accession>A0A8H6HCH4</accession>
<dbReference type="OrthoDB" id="2803783at2759"/>
<keyword evidence="2" id="KW-1185">Reference proteome</keyword>
<proteinExistence type="predicted"/>
<comment type="caution">
    <text evidence="1">The sequence shown here is derived from an EMBL/GenBank/DDBJ whole genome shotgun (WGS) entry which is preliminary data.</text>
</comment>
<reference evidence="1 2" key="1">
    <citation type="submission" date="2020-07" db="EMBL/GenBank/DDBJ databases">
        <title>Comparative genomics of pyrophilous fungi reveals a link between fire events and developmental genes.</title>
        <authorList>
            <consortium name="DOE Joint Genome Institute"/>
            <person name="Steindorff A.S."/>
            <person name="Carver A."/>
            <person name="Calhoun S."/>
            <person name="Stillman K."/>
            <person name="Liu H."/>
            <person name="Lipzen A."/>
            <person name="Pangilinan J."/>
            <person name="Labutti K."/>
            <person name="Bruns T.D."/>
            <person name="Grigoriev I.V."/>
        </authorList>
    </citation>
    <scope>NUCLEOTIDE SEQUENCE [LARGE SCALE GENOMIC DNA]</scope>
    <source>
        <strain evidence="1 2">CBS 144469</strain>
    </source>
</reference>
<dbReference type="Proteomes" id="UP000521943">
    <property type="component" value="Unassembled WGS sequence"/>
</dbReference>
<sequence length="203" mass="22988">MISNLFLCETKRHGLGTSEVLEAPFQDLSLTWTTITNASTDRRWRDLLAAFVAFEKSNPVPGKLSTSSRPEEVQKWIQAKKDKKHIFPAIDKATYGSKWAAWWRVLQPSWRKVDPNDKIPMSRAYPEDPDWSSLQKGGTAGLWTVVVSLAWWLQGLDESGDLFWLAVGDVSWVLRCLQGDGIAVGEKRLGGECDDDRPQKRSR</sequence>
<dbReference type="AlphaFoldDB" id="A0A8H6HCH4"/>
<dbReference type="EMBL" id="JACGCI010000151">
    <property type="protein sequence ID" value="KAF6743251.1"/>
    <property type="molecule type" value="Genomic_DNA"/>
</dbReference>
<name>A0A8H6HCH4_9AGAR</name>
<evidence type="ECO:0000313" key="2">
    <source>
        <dbReference type="Proteomes" id="UP000521943"/>
    </source>
</evidence>